<organism evidence="1 2">
    <name type="scientific">Xenorhabdus nematophila (strain ATCC 19061 / DSM 3370 / CCUG 14189 / LMG 1036 / NCIMB 9965 / AN6)</name>
    <dbReference type="NCBI Taxonomy" id="406817"/>
    <lineage>
        <taxon>Bacteria</taxon>
        <taxon>Pseudomonadati</taxon>
        <taxon>Pseudomonadota</taxon>
        <taxon>Gammaproteobacteria</taxon>
        <taxon>Enterobacterales</taxon>
        <taxon>Morganellaceae</taxon>
        <taxon>Xenorhabdus</taxon>
    </lineage>
</organism>
<accession>D3VAE5</accession>
<protein>
    <submittedName>
        <fullName evidence="1">Uncharacterized protein</fullName>
    </submittedName>
</protein>
<dbReference type="HOGENOM" id="CLU_2903345_0_0_6"/>
<dbReference type="RefSeq" id="WP_013183782.1">
    <property type="nucleotide sequence ID" value="NC_014228.1"/>
</dbReference>
<gene>
    <name evidence="1" type="ordered locus">XNC1_1316</name>
</gene>
<evidence type="ECO:0000313" key="1">
    <source>
        <dbReference type="EMBL" id="CBJ89381.1"/>
    </source>
</evidence>
<sequence length="62" mass="7068">MSKLFNKYYLEQGGLVNVRGDFSRSYATLLIFLCNSVFGKIAYSLQPLRQREDGKNSENSLS</sequence>
<reference evidence="1 2" key="1">
    <citation type="journal article" date="2011" name="PLoS ONE">
        <title>The entomopathogenic bacterial endosymbionts xenorhabdus and photorhabdus: convergent lifestyles from divergent genomes.</title>
        <authorList>
            <person name="Chaston J.M."/>
            <person name="Suen G."/>
            <person name="Tucker S.L."/>
            <person name="Andersen A.W."/>
            <person name="Bhasin A."/>
            <person name="Bode E."/>
            <person name="Bode H.B."/>
            <person name="Brachmann A.O."/>
            <person name="Cowles C.E."/>
            <person name="Cowles K.N."/>
            <person name="Darby C."/>
            <person name="de Leon L."/>
            <person name="Drace K."/>
            <person name="Du Z."/>
            <person name="Givaudan A."/>
            <person name="Herbert Tran E.E."/>
            <person name="Jewell K.A."/>
            <person name="Knack J.J."/>
            <person name="Krasomil-Osterfeld K.C."/>
            <person name="Kukor R."/>
            <person name="Lanois A."/>
            <person name="Latreille P."/>
            <person name="Leimgruber N.K."/>
            <person name="Lipke C.M."/>
            <person name="Liu R."/>
            <person name="Lu X."/>
            <person name="Martens E.C."/>
            <person name="Marri P.R."/>
            <person name="Medigue C."/>
            <person name="Menard M.L."/>
            <person name="Miller N.M."/>
            <person name="Morales-Soto N."/>
            <person name="Norton S."/>
            <person name="Ogier J.C."/>
            <person name="Orchard S.S."/>
            <person name="Park D."/>
            <person name="Park Y."/>
            <person name="Qurollo B.A."/>
            <person name="Sugar D.R."/>
            <person name="Richards G.R."/>
            <person name="Rouy Z."/>
            <person name="Slominski B."/>
            <person name="Slominski K."/>
            <person name="Snyder H."/>
            <person name="Tjaden B.C."/>
            <person name="van der Hoeven R."/>
            <person name="Welch R.D."/>
            <person name="Wheeler C."/>
            <person name="Xiang B."/>
            <person name="Barbazuk B."/>
            <person name="Gaudriault S."/>
            <person name="Goodner B."/>
            <person name="Slater S.C."/>
            <person name="Forst S."/>
            <person name="Goldman B.S."/>
            <person name="Goodrich-Blair H."/>
        </authorList>
    </citation>
    <scope>NUCLEOTIDE SEQUENCE [LARGE SCALE GENOMIC DNA]</scope>
    <source>
        <strain evidence="2">ATCC 19061 / DSM 3370 / CCUG 14189 / LMG 1036 / NCIMB 9965 / AN6</strain>
    </source>
</reference>
<dbReference type="AlphaFoldDB" id="D3VAE5"/>
<dbReference type="STRING" id="406817.XNC1_1316"/>
<dbReference type="Proteomes" id="UP000008075">
    <property type="component" value="Chromosome"/>
</dbReference>
<keyword evidence="2" id="KW-1185">Reference proteome</keyword>
<dbReference type="GeneID" id="94018771"/>
<evidence type="ECO:0000313" key="2">
    <source>
        <dbReference type="Proteomes" id="UP000008075"/>
    </source>
</evidence>
<name>D3VAE5_XENNA</name>
<proteinExistence type="predicted"/>
<dbReference type="KEGG" id="xne:XNC1_1316"/>
<dbReference type="EMBL" id="FN667742">
    <property type="protein sequence ID" value="CBJ89381.1"/>
    <property type="molecule type" value="Genomic_DNA"/>
</dbReference>